<name>A0A1Q9D9P2_SYMMI</name>
<feature type="region of interest" description="Disordered" evidence="2">
    <location>
        <begin position="380"/>
        <end position="400"/>
    </location>
</feature>
<feature type="compositionally biased region" description="Polar residues" evidence="2">
    <location>
        <begin position="875"/>
        <end position="892"/>
    </location>
</feature>
<dbReference type="PROSITE" id="PS50158">
    <property type="entry name" value="ZF_CCHC"/>
    <property type="match status" value="1"/>
</dbReference>
<keyword evidence="1" id="KW-0863">Zinc-finger</keyword>
<feature type="compositionally biased region" description="Acidic residues" evidence="2">
    <location>
        <begin position="311"/>
        <end position="320"/>
    </location>
</feature>
<feature type="region of interest" description="Disordered" evidence="2">
    <location>
        <begin position="798"/>
        <end position="836"/>
    </location>
</feature>
<dbReference type="GO" id="GO:0008270">
    <property type="term" value="F:zinc ion binding"/>
    <property type="evidence" value="ECO:0007669"/>
    <property type="project" value="UniProtKB-KW"/>
</dbReference>
<feature type="region of interest" description="Disordered" evidence="2">
    <location>
        <begin position="1"/>
        <end position="21"/>
    </location>
</feature>
<feature type="domain" description="CCHC-type" evidence="3">
    <location>
        <begin position="407"/>
        <end position="422"/>
    </location>
</feature>
<proteinExistence type="predicted"/>
<evidence type="ECO:0000313" key="5">
    <source>
        <dbReference type="Proteomes" id="UP000186817"/>
    </source>
</evidence>
<feature type="region of interest" description="Disordered" evidence="2">
    <location>
        <begin position="860"/>
        <end position="892"/>
    </location>
</feature>
<protein>
    <recommendedName>
        <fullName evidence="3">CCHC-type domain-containing protein</fullName>
    </recommendedName>
</protein>
<dbReference type="OrthoDB" id="444542at2759"/>
<feature type="compositionally biased region" description="Low complexity" evidence="2">
    <location>
        <begin position="385"/>
        <end position="398"/>
    </location>
</feature>
<dbReference type="Proteomes" id="UP000186817">
    <property type="component" value="Unassembled WGS sequence"/>
</dbReference>
<feature type="region of interest" description="Disordered" evidence="2">
    <location>
        <begin position="300"/>
        <end position="320"/>
    </location>
</feature>
<dbReference type="SMART" id="SM00343">
    <property type="entry name" value="ZnF_C2HC"/>
    <property type="match status" value="1"/>
</dbReference>
<keyword evidence="5" id="KW-1185">Reference proteome</keyword>
<comment type="caution">
    <text evidence="4">The sequence shown here is derived from an EMBL/GenBank/DDBJ whole genome shotgun (WGS) entry which is preliminary data.</text>
</comment>
<sequence>MTSSTASATTANRTKDGVPLWDGDPGSFQEFCESARLYEQSIAFHKRATVGPRLASELSGAARRQVTGKPADWLSFPGGVEVLLEHLRQGLGQPRIVEVTEHLGRYFRQSKRRSGESINEYVARKNEVYLRAQQAMARVQPVYQQSTTTSWQPRTTVSPSWNNWGSRRSSIDSQGDDDGEATTTASTAEAAAPEGDTAWNTGNGSWNWRGGYYGSWNDWGSGWSWQGWGTWPSEARQKPEPLPELLPDFVQGWMLLQDAGLDATEKSLVQATLGENYSTRAVAHALRTHFSDSDIRKRDHGRRQQGFWGETADDDLEAEPTETDHGFAAGELLNEEGFTAWTEAQDEINEAMAVINHGRRTLKEARAKQHSVKLSRQYFKSYNRSGPSSSSAASSGPPRNRDEAITCLKCGKLGHRASNCTQPQAANHVDEESAAFTFYTELQEEPQDEALVAAPTTSQAVESGKAVLDSGATRSIGSIAALEKVMALNYQKTGKNRVLNIDNNERPIFGFGNSSTDQCASTMTLGVTAGGRPGAFRVHALDRGDGPLLLSIDALRSLGAIIDYDNDLMVLRRVDPYKIVPLERSATGHHLLSMTQDLFTNAINVLKGVPPLDGCFLILHRLGNMSNLTRQQLRDLLAEKGEKPPMRWTRVELLMRVEELTGNNQSKTAPAQETSEYHQLVSKLNAASRRKADLQTFCQSTLGMEVNFNHTIAQLQREAMLKIYARKTMPEPTDVLGFGCHADKSYAAVKKQFPEYCSWVTTTAREGQCDPRLRRFAGWLANDANQVAQASEDLERKFSMSESSLAPRAPKTEIKKKTSGYSTGATSSAAVADDGDSVTLSSRQLQTMVATIENLKEEVAALKGERPRKKGGTDEPNSPSSDFSMVTMTKGS</sequence>
<keyword evidence="1" id="KW-0479">Metal-binding</keyword>
<dbReference type="EMBL" id="LSRX01000643">
    <property type="protein sequence ID" value="OLP91923.1"/>
    <property type="molecule type" value="Genomic_DNA"/>
</dbReference>
<reference evidence="4 5" key="1">
    <citation type="submission" date="2016-02" db="EMBL/GenBank/DDBJ databases">
        <title>Genome analysis of coral dinoflagellate symbionts highlights evolutionary adaptations to a symbiotic lifestyle.</title>
        <authorList>
            <person name="Aranda M."/>
            <person name="Li Y."/>
            <person name="Liew Y.J."/>
            <person name="Baumgarten S."/>
            <person name="Simakov O."/>
            <person name="Wilson M."/>
            <person name="Piel J."/>
            <person name="Ashoor H."/>
            <person name="Bougouffa S."/>
            <person name="Bajic V.B."/>
            <person name="Ryu T."/>
            <person name="Ravasi T."/>
            <person name="Bayer T."/>
            <person name="Micklem G."/>
            <person name="Kim H."/>
            <person name="Bhak J."/>
            <person name="Lajeunesse T.C."/>
            <person name="Voolstra C.R."/>
        </authorList>
    </citation>
    <scope>NUCLEOTIDE SEQUENCE [LARGE SCALE GENOMIC DNA]</scope>
    <source>
        <strain evidence="4 5">CCMP2467</strain>
    </source>
</reference>
<evidence type="ECO:0000256" key="1">
    <source>
        <dbReference type="PROSITE-ProRule" id="PRU00047"/>
    </source>
</evidence>
<dbReference type="InterPro" id="IPR001878">
    <property type="entry name" value="Znf_CCHC"/>
</dbReference>
<dbReference type="InterPro" id="IPR036875">
    <property type="entry name" value="Znf_CCHC_sf"/>
</dbReference>
<feature type="region of interest" description="Disordered" evidence="2">
    <location>
        <begin position="146"/>
        <end position="202"/>
    </location>
</feature>
<dbReference type="Gene3D" id="2.40.70.10">
    <property type="entry name" value="Acid Proteases"/>
    <property type="match status" value="1"/>
</dbReference>
<feature type="compositionally biased region" description="Low complexity" evidence="2">
    <location>
        <begin position="1"/>
        <end position="11"/>
    </location>
</feature>
<keyword evidence="1" id="KW-0862">Zinc</keyword>
<dbReference type="InterPro" id="IPR001969">
    <property type="entry name" value="Aspartic_peptidase_AS"/>
</dbReference>
<dbReference type="GO" id="GO:0004190">
    <property type="term" value="F:aspartic-type endopeptidase activity"/>
    <property type="evidence" value="ECO:0007669"/>
    <property type="project" value="InterPro"/>
</dbReference>
<dbReference type="AlphaFoldDB" id="A0A1Q9D9P2"/>
<dbReference type="GO" id="GO:0006508">
    <property type="term" value="P:proteolysis"/>
    <property type="evidence" value="ECO:0007669"/>
    <property type="project" value="InterPro"/>
</dbReference>
<evidence type="ECO:0000259" key="3">
    <source>
        <dbReference type="PROSITE" id="PS50158"/>
    </source>
</evidence>
<dbReference type="GO" id="GO:0003676">
    <property type="term" value="F:nucleic acid binding"/>
    <property type="evidence" value="ECO:0007669"/>
    <property type="project" value="InterPro"/>
</dbReference>
<organism evidence="4 5">
    <name type="scientific">Symbiodinium microadriaticum</name>
    <name type="common">Dinoflagellate</name>
    <name type="synonym">Zooxanthella microadriatica</name>
    <dbReference type="NCBI Taxonomy" id="2951"/>
    <lineage>
        <taxon>Eukaryota</taxon>
        <taxon>Sar</taxon>
        <taxon>Alveolata</taxon>
        <taxon>Dinophyceae</taxon>
        <taxon>Suessiales</taxon>
        <taxon>Symbiodiniaceae</taxon>
        <taxon>Symbiodinium</taxon>
    </lineage>
</organism>
<evidence type="ECO:0000313" key="4">
    <source>
        <dbReference type="EMBL" id="OLP91923.1"/>
    </source>
</evidence>
<accession>A0A1Q9D9P2</accession>
<dbReference type="PROSITE" id="PS00141">
    <property type="entry name" value="ASP_PROTEASE"/>
    <property type="match status" value="1"/>
</dbReference>
<gene>
    <name evidence="4" type="ORF">AK812_SmicGene26328</name>
</gene>
<dbReference type="Pfam" id="PF00098">
    <property type="entry name" value="zf-CCHC"/>
    <property type="match status" value="1"/>
</dbReference>
<dbReference type="InterPro" id="IPR021109">
    <property type="entry name" value="Peptidase_aspartic_dom_sf"/>
</dbReference>
<feature type="compositionally biased region" description="Low complexity" evidence="2">
    <location>
        <begin position="181"/>
        <end position="196"/>
    </location>
</feature>
<feature type="compositionally biased region" description="Low complexity" evidence="2">
    <location>
        <begin position="819"/>
        <end position="832"/>
    </location>
</feature>
<feature type="compositionally biased region" description="Polar residues" evidence="2">
    <location>
        <begin position="146"/>
        <end position="173"/>
    </location>
</feature>
<dbReference type="Gene3D" id="4.10.60.10">
    <property type="entry name" value="Zinc finger, CCHC-type"/>
    <property type="match status" value="1"/>
</dbReference>
<dbReference type="SUPFAM" id="SSF57756">
    <property type="entry name" value="Retrovirus zinc finger-like domains"/>
    <property type="match status" value="1"/>
</dbReference>
<evidence type="ECO:0000256" key="2">
    <source>
        <dbReference type="SAM" id="MobiDB-lite"/>
    </source>
</evidence>